<dbReference type="OrthoDB" id="2680195at2"/>
<reference evidence="1 2" key="1">
    <citation type="submission" date="2019-04" db="EMBL/GenBank/DDBJ databases">
        <title>Cohnella sp. nov., isolated from soil.</title>
        <authorList>
            <person name="Kim W."/>
        </authorList>
    </citation>
    <scope>NUCLEOTIDE SEQUENCE [LARGE SCALE GENOMIC DNA]</scope>
    <source>
        <strain evidence="1 2">CAU 1483</strain>
    </source>
</reference>
<keyword evidence="2" id="KW-1185">Reference proteome</keyword>
<accession>A0A4U0FBP6</accession>
<evidence type="ECO:0000313" key="1">
    <source>
        <dbReference type="EMBL" id="TJY42137.1"/>
    </source>
</evidence>
<gene>
    <name evidence="1" type="ORF">E5161_08990</name>
</gene>
<name>A0A4U0FBP6_9BACL</name>
<dbReference type="Proteomes" id="UP000309673">
    <property type="component" value="Unassembled WGS sequence"/>
</dbReference>
<comment type="caution">
    <text evidence="1">The sequence shown here is derived from an EMBL/GenBank/DDBJ whole genome shotgun (WGS) entry which is preliminary data.</text>
</comment>
<organism evidence="1 2">
    <name type="scientific">Cohnella pontilimi</name>
    <dbReference type="NCBI Taxonomy" id="2564100"/>
    <lineage>
        <taxon>Bacteria</taxon>
        <taxon>Bacillati</taxon>
        <taxon>Bacillota</taxon>
        <taxon>Bacilli</taxon>
        <taxon>Bacillales</taxon>
        <taxon>Paenibacillaceae</taxon>
        <taxon>Cohnella</taxon>
    </lineage>
</organism>
<dbReference type="AlphaFoldDB" id="A0A4U0FBP6"/>
<dbReference type="EMBL" id="SUPK01000004">
    <property type="protein sequence ID" value="TJY42137.1"/>
    <property type="molecule type" value="Genomic_DNA"/>
</dbReference>
<proteinExistence type="predicted"/>
<evidence type="ECO:0008006" key="3">
    <source>
        <dbReference type="Google" id="ProtNLM"/>
    </source>
</evidence>
<protein>
    <recommendedName>
        <fullName evidence="3">General stress protein 17M-like domain-containing protein</fullName>
    </recommendedName>
</protein>
<dbReference type="RefSeq" id="WP_136777392.1">
    <property type="nucleotide sequence ID" value="NZ_SUPK01000004.1"/>
</dbReference>
<sequence>MSVNIGIFKKEADVVEAIRLLREAGVDHDDMRVIVKNAEAAPLIASVTDVPVEELAGLQDRTANHDVPGRAGGWPILVAAPVMNGGDGRPGNATGVAAAAGLWGLERDNDDTGEGRLRDIGIPEHASERCGEEVEAGRILLYTEADEDTNADSILRHAGAAEVLH</sequence>
<evidence type="ECO:0000313" key="2">
    <source>
        <dbReference type="Proteomes" id="UP000309673"/>
    </source>
</evidence>